<dbReference type="Pfam" id="PF00271">
    <property type="entry name" value="Helicase_C"/>
    <property type="match status" value="1"/>
</dbReference>
<feature type="region of interest" description="Disordered" evidence="5">
    <location>
        <begin position="390"/>
        <end position="410"/>
    </location>
</feature>
<feature type="domain" description="Helicase C-terminal" evidence="7">
    <location>
        <begin position="756"/>
        <end position="926"/>
    </location>
</feature>
<evidence type="ECO:0000259" key="6">
    <source>
        <dbReference type="PROSITE" id="PS51192"/>
    </source>
</evidence>
<feature type="compositionally biased region" description="Basic and acidic residues" evidence="5">
    <location>
        <begin position="255"/>
        <end position="264"/>
    </location>
</feature>
<comment type="caution">
    <text evidence="8">The sequence shown here is derived from an EMBL/GenBank/DDBJ whole genome shotgun (WGS) entry which is preliminary data.</text>
</comment>
<dbReference type="Gene3D" id="3.40.50.300">
    <property type="entry name" value="P-loop containing nucleotide triphosphate hydrolases"/>
    <property type="match status" value="2"/>
</dbReference>
<feature type="compositionally biased region" description="Acidic residues" evidence="5">
    <location>
        <begin position="119"/>
        <end position="131"/>
    </location>
</feature>
<dbReference type="PANTHER" id="PTHR47959">
    <property type="entry name" value="ATP-DEPENDENT RNA HELICASE RHLE-RELATED"/>
    <property type="match status" value="1"/>
</dbReference>
<feature type="compositionally biased region" description="Basic and acidic residues" evidence="5">
    <location>
        <begin position="107"/>
        <end position="118"/>
    </location>
</feature>
<feature type="region of interest" description="Disordered" evidence="5">
    <location>
        <begin position="1"/>
        <end position="162"/>
    </location>
</feature>
<feature type="compositionally biased region" description="Basic residues" evidence="5">
    <location>
        <begin position="226"/>
        <end position="243"/>
    </location>
</feature>
<name>A0ABD3M680_9STRA</name>
<dbReference type="Proteomes" id="UP001530293">
    <property type="component" value="Unassembled WGS sequence"/>
</dbReference>
<feature type="region of interest" description="Disordered" evidence="5">
    <location>
        <begin position="522"/>
        <end position="552"/>
    </location>
</feature>
<evidence type="ECO:0000256" key="3">
    <source>
        <dbReference type="ARBA" id="ARBA00022806"/>
    </source>
</evidence>
<dbReference type="SMART" id="SM00490">
    <property type="entry name" value="HELICc"/>
    <property type="match status" value="1"/>
</dbReference>
<dbReference type="SUPFAM" id="SSF52540">
    <property type="entry name" value="P-loop containing nucleoside triphosphate hydrolases"/>
    <property type="match status" value="1"/>
</dbReference>
<feature type="compositionally biased region" description="Low complexity" evidence="5">
    <location>
        <begin position="56"/>
        <end position="68"/>
    </location>
</feature>
<feature type="compositionally biased region" description="Polar residues" evidence="5">
    <location>
        <begin position="397"/>
        <end position="406"/>
    </location>
</feature>
<dbReference type="PROSITE" id="PS51192">
    <property type="entry name" value="HELICASE_ATP_BIND_1"/>
    <property type="match status" value="1"/>
</dbReference>
<feature type="compositionally biased region" description="Low complexity" evidence="5">
    <location>
        <begin position="75"/>
        <end position="84"/>
    </location>
</feature>
<accession>A0ABD3M680</accession>
<dbReference type="InterPro" id="IPR011545">
    <property type="entry name" value="DEAD/DEAH_box_helicase_dom"/>
</dbReference>
<feature type="compositionally biased region" description="Acidic residues" evidence="5">
    <location>
        <begin position="529"/>
        <end position="544"/>
    </location>
</feature>
<dbReference type="InterPro" id="IPR000629">
    <property type="entry name" value="RNA-helicase_DEAD-box_CS"/>
</dbReference>
<feature type="compositionally biased region" description="Low complexity" evidence="5">
    <location>
        <begin position="11"/>
        <end position="30"/>
    </location>
</feature>
<feature type="region of interest" description="Disordered" evidence="5">
    <location>
        <begin position="195"/>
        <end position="308"/>
    </location>
</feature>
<feature type="region of interest" description="Disordered" evidence="5">
    <location>
        <begin position="1035"/>
        <end position="1055"/>
    </location>
</feature>
<feature type="compositionally biased region" description="Basic and acidic residues" evidence="5">
    <location>
        <begin position="201"/>
        <end position="225"/>
    </location>
</feature>
<evidence type="ECO:0000313" key="8">
    <source>
        <dbReference type="EMBL" id="KAL3758189.1"/>
    </source>
</evidence>
<dbReference type="CDD" id="cd18787">
    <property type="entry name" value="SF2_C_DEAD"/>
    <property type="match status" value="1"/>
</dbReference>
<evidence type="ECO:0000256" key="2">
    <source>
        <dbReference type="ARBA" id="ARBA00022801"/>
    </source>
</evidence>
<protein>
    <recommendedName>
        <fullName evidence="10">RNA helicase</fullName>
    </recommendedName>
</protein>
<evidence type="ECO:0008006" key="10">
    <source>
        <dbReference type="Google" id="ProtNLM"/>
    </source>
</evidence>
<reference evidence="8 9" key="1">
    <citation type="submission" date="2024-10" db="EMBL/GenBank/DDBJ databases">
        <title>Updated reference genomes for cyclostephanoid diatoms.</title>
        <authorList>
            <person name="Roberts W.R."/>
            <person name="Alverson A.J."/>
        </authorList>
    </citation>
    <scope>NUCLEOTIDE SEQUENCE [LARGE SCALE GENOMIC DNA]</scope>
    <source>
        <strain evidence="8 9">AJA232-27</strain>
    </source>
</reference>
<dbReference type="GO" id="GO:0016787">
    <property type="term" value="F:hydrolase activity"/>
    <property type="evidence" value="ECO:0007669"/>
    <property type="project" value="UniProtKB-KW"/>
</dbReference>
<evidence type="ECO:0000256" key="5">
    <source>
        <dbReference type="SAM" id="MobiDB-lite"/>
    </source>
</evidence>
<keyword evidence="4" id="KW-0067">ATP-binding</keyword>
<dbReference type="SMART" id="SM00487">
    <property type="entry name" value="DEXDc"/>
    <property type="match status" value="1"/>
</dbReference>
<evidence type="ECO:0000259" key="7">
    <source>
        <dbReference type="PROSITE" id="PS51194"/>
    </source>
</evidence>
<evidence type="ECO:0000256" key="4">
    <source>
        <dbReference type="ARBA" id="ARBA00022840"/>
    </source>
</evidence>
<feature type="compositionally biased region" description="Basic residues" evidence="5">
    <location>
        <begin position="1"/>
        <end position="10"/>
    </location>
</feature>
<gene>
    <name evidence="8" type="ORF">ACHAWU_004827</name>
</gene>
<dbReference type="InterPro" id="IPR001650">
    <property type="entry name" value="Helicase_C-like"/>
</dbReference>
<dbReference type="PANTHER" id="PTHR47959:SF1">
    <property type="entry name" value="ATP-DEPENDENT RNA HELICASE DBPA"/>
    <property type="match status" value="1"/>
</dbReference>
<dbReference type="AlphaFoldDB" id="A0ABD3M680"/>
<keyword evidence="1" id="KW-0547">Nucleotide-binding</keyword>
<dbReference type="Pfam" id="PF00270">
    <property type="entry name" value="DEAD"/>
    <property type="match status" value="1"/>
</dbReference>
<proteinExistence type="predicted"/>
<feature type="compositionally biased region" description="Polar residues" evidence="5">
    <location>
        <begin position="719"/>
        <end position="734"/>
    </location>
</feature>
<keyword evidence="9" id="KW-1185">Reference proteome</keyword>
<dbReference type="InterPro" id="IPR014001">
    <property type="entry name" value="Helicase_ATP-bd"/>
</dbReference>
<dbReference type="InterPro" id="IPR027417">
    <property type="entry name" value="P-loop_NTPase"/>
</dbReference>
<feature type="compositionally biased region" description="Basic residues" evidence="5">
    <location>
        <begin position="1043"/>
        <end position="1055"/>
    </location>
</feature>
<dbReference type="PROSITE" id="PS00039">
    <property type="entry name" value="DEAD_ATP_HELICASE"/>
    <property type="match status" value="1"/>
</dbReference>
<keyword evidence="3" id="KW-0347">Helicase</keyword>
<dbReference type="PROSITE" id="PS51194">
    <property type="entry name" value="HELICASE_CTER"/>
    <property type="match status" value="1"/>
</dbReference>
<dbReference type="EMBL" id="JALLBG020000237">
    <property type="protein sequence ID" value="KAL3758189.1"/>
    <property type="molecule type" value="Genomic_DNA"/>
</dbReference>
<sequence length="1055" mass="116130">MAKSKSKKQRSSSTSPPSSSSSAQSSLPSKSLDDSANNVNADDEVDGGDSSFTMIATAAADASSNAANTRHRHSSNSTRRSSNNMYINHHHEEDEAAAVDDNEDEYDIRKWTSRHYDNNDDDTDGNDDAEVERDLYDPNITTKNKRSLFDDGKNGGEGADEDGMFLSLEVIPGDAYRVEKAGRDKAGGYVTKIVYNTDSMAKADSKENTKEEKLKGGSDKKLDKKKERRKKQKEKKRELLKRKMTSDSDIDNDHDDTKDDDDRGVSTTSTKKKRAKSSTNSNDDDFGNDTPISEMDKESNDVGMPDENDEAITNLRTSWSIHAPGIVLHTTLCAGLVTLGYNRPTPIQSSSLPAAMLGRRDIVGAAPTGSGKTLGYGLPILQYLLEEADEMKEQEESATTSMGQQEGNDDSHRSLQALILVPTRELAMQVTSELTRVSCNKVKIGTIVGGFAEVKQRRTLEKVRPPIVVATPGRLWELMSSKDYTHLNNLAQLRFLVVDEADRMIKQGSFPQLQQIFEVINRANPPPSQDDDSDGDDSELNDDNDDHRLKSLSGVRGEAKVVMLNDSILAAIERERNNGGKGMQSDTSPVPMEMDDAEFEEQMQQIHNDGDGSEIDFLEENDNEDEPVHRQTFIYSATLTLPPSMHHLIKKDHAAKVKSKKKKGSNKQPTTVDGAIAEILDVAGARGEMKIVDLSNSIISSEGKKGKTSAKDAVEPKGNKTTTSRKSEDPSSLLTRLPPGLSLGEIRCAQMHKDSHLYAYLVTTRQGSSGPCLVFCNSIAAVRRVGETLQTLGLPAKMLHAQMAQAKLCSILLTKCLAWICLWKSRLAALESLRTANSRSIVVASDVAARGLDIASVTTVIHYDVARVVDTFIHRAGRTARGVGEKAIGTSISLVAPAEEREHQKICEAVRGSGSRSLELVQIDVRLLNEAQERVALASKIVSCHDVESQASKKNKWLQDAAKEAELELDEDMMEGGLLDGDQRDRQRFLEAKRAKSELQRLLAKPMRKQHFGKFLSGVGVRESIKSEGEVKPYIVKESSTGVKHRRKQPKKREK</sequence>
<feature type="compositionally biased region" description="Basic and acidic residues" evidence="5">
    <location>
        <begin position="702"/>
        <end position="718"/>
    </location>
</feature>
<dbReference type="InterPro" id="IPR050079">
    <property type="entry name" value="DEAD_box_RNA_helicase"/>
</dbReference>
<feature type="compositionally biased region" description="Acidic residues" evidence="5">
    <location>
        <begin position="94"/>
        <end position="106"/>
    </location>
</feature>
<evidence type="ECO:0000256" key="1">
    <source>
        <dbReference type="ARBA" id="ARBA00022741"/>
    </source>
</evidence>
<dbReference type="GO" id="GO:0004386">
    <property type="term" value="F:helicase activity"/>
    <property type="evidence" value="ECO:0007669"/>
    <property type="project" value="UniProtKB-KW"/>
</dbReference>
<feature type="domain" description="Helicase ATP-binding" evidence="6">
    <location>
        <begin position="353"/>
        <end position="586"/>
    </location>
</feature>
<organism evidence="8 9">
    <name type="scientific">Discostella pseudostelligera</name>
    <dbReference type="NCBI Taxonomy" id="259834"/>
    <lineage>
        <taxon>Eukaryota</taxon>
        <taxon>Sar</taxon>
        <taxon>Stramenopiles</taxon>
        <taxon>Ochrophyta</taxon>
        <taxon>Bacillariophyta</taxon>
        <taxon>Coscinodiscophyceae</taxon>
        <taxon>Thalassiosirophycidae</taxon>
        <taxon>Stephanodiscales</taxon>
        <taxon>Stephanodiscaceae</taxon>
        <taxon>Discostella</taxon>
    </lineage>
</organism>
<evidence type="ECO:0000313" key="9">
    <source>
        <dbReference type="Proteomes" id="UP001530293"/>
    </source>
</evidence>
<dbReference type="GO" id="GO:0005524">
    <property type="term" value="F:ATP binding"/>
    <property type="evidence" value="ECO:0007669"/>
    <property type="project" value="UniProtKB-KW"/>
</dbReference>
<keyword evidence="2" id="KW-0378">Hydrolase</keyword>
<feature type="region of interest" description="Disordered" evidence="5">
    <location>
        <begin position="702"/>
        <end position="734"/>
    </location>
</feature>